<comment type="similarity">
    <text evidence="2">Belongs to the RNase H family.</text>
</comment>
<dbReference type="InterPro" id="IPR002156">
    <property type="entry name" value="RNaseH_domain"/>
</dbReference>
<comment type="catalytic activity">
    <reaction evidence="1">
        <text>Endonucleolytic cleavage to 5'-phosphomonoester.</text>
        <dbReference type="EC" id="3.1.26.4"/>
    </reaction>
</comment>
<keyword evidence="10" id="KW-1185">Reference proteome</keyword>
<keyword evidence="4" id="KW-0540">Nuclease</keyword>
<feature type="domain" description="RNase H type-1" evidence="8">
    <location>
        <begin position="11"/>
        <end position="145"/>
    </location>
</feature>
<proteinExistence type="inferred from homology"/>
<dbReference type="InterPro" id="IPR036397">
    <property type="entry name" value="RNaseH_sf"/>
</dbReference>
<sequence length="421" mass="48022">MYQNMTLRNRKKQSLCILMDEATAGAGVFYQEGDVRNRSICLPNEIGRTNQASEIVGAKTAAEDNPKSVALDLVSDSKHVLDGLSDRFIKWEDEGYLLIANSAIMQTMIARFRARGAPTRLIWVKGHSGNPGNEGADKLAGLASRRQNVDLVDTTIPPELRTRGAKLSALTQATSYEIIRQLKQQTNEYQDKLDRKGTNRNLSLALAAAVEEFWRSIRRKEFNRSARYFLWMVAHDGYTVGYHWKHIKGCEERAVCKECSTEESMDHILTTCEAPGQDEVWNLAKGIWKQKTGLDLVITKGIIMACGVQPPEAHRSPKRRASERFRRILISESAHLIWKMRNDRVINEKQPYSEREIEQRWLSAMNRRLRTDCLLTNKKKFHKKAILTSIVLKTWQGTLVDENILPENWIKETGVLVGMVK</sequence>
<organism evidence="9 10">
    <name type="scientific">Armillaria novae-zelandiae</name>
    <dbReference type="NCBI Taxonomy" id="153914"/>
    <lineage>
        <taxon>Eukaryota</taxon>
        <taxon>Fungi</taxon>
        <taxon>Dikarya</taxon>
        <taxon>Basidiomycota</taxon>
        <taxon>Agaricomycotina</taxon>
        <taxon>Agaricomycetes</taxon>
        <taxon>Agaricomycetidae</taxon>
        <taxon>Agaricales</taxon>
        <taxon>Marasmiineae</taxon>
        <taxon>Physalacriaceae</taxon>
        <taxon>Armillaria</taxon>
    </lineage>
</organism>
<dbReference type="GO" id="GO:0043137">
    <property type="term" value="P:DNA replication, removal of RNA primer"/>
    <property type="evidence" value="ECO:0007669"/>
    <property type="project" value="TreeGrafter"/>
</dbReference>
<dbReference type="AlphaFoldDB" id="A0AA39NTG9"/>
<dbReference type="PANTHER" id="PTHR10642:SF26">
    <property type="entry name" value="RIBONUCLEASE H1"/>
    <property type="match status" value="1"/>
</dbReference>
<dbReference type="EC" id="3.1.26.4" evidence="3"/>
<evidence type="ECO:0000313" key="9">
    <source>
        <dbReference type="EMBL" id="KAK0471380.1"/>
    </source>
</evidence>
<evidence type="ECO:0000313" key="10">
    <source>
        <dbReference type="Proteomes" id="UP001175227"/>
    </source>
</evidence>
<evidence type="ECO:0000256" key="7">
    <source>
        <dbReference type="ARBA" id="ARBA00022801"/>
    </source>
</evidence>
<dbReference type="EMBL" id="JAUEPR010000051">
    <property type="protein sequence ID" value="KAK0471380.1"/>
    <property type="molecule type" value="Genomic_DNA"/>
</dbReference>
<comment type="caution">
    <text evidence="9">The sequence shown here is derived from an EMBL/GenBank/DDBJ whole genome shotgun (WGS) entry which is preliminary data.</text>
</comment>
<dbReference type="InterPro" id="IPR012337">
    <property type="entry name" value="RNaseH-like_sf"/>
</dbReference>
<evidence type="ECO:0000256" key="1">
    <source>
        <dbReference type="ARBA" id="ARBA00000077"/>
    </source>
</evidence>
<dbReference type="GO" id="GO:0004523">
    <property type="term" value="F:RNA-DNA hybrid ribonuclease activity"/>
    <property type="evidence" value="ECO:0007669"/>
    <property type="project" value="UniProtKB-EC"/>
</dbReference>
<gene>
    <name evidence="9" type="ORF">IW261DRAFT_1553545</name>
</gene>
<dbReference type="PANTHER" id="PTHR10642">
    <property type="entry name" value="RIBONUCLEASE H1"/>
    <property type="match status" value="1"/>
</dbReference>
<evidence type="ECO:0000256" key="5">
    <source>
        <dbReference type="ARBA" id="ARBA00022723"/>
    </source>
</evidence>
<keyword evidence="6" id="KW-0255">Endonuclease</keyword>
<evidence type="ECO:0000256" key="3">
    <source>
        <dbReference type="ARBA" id="ARBA00012180"/>
    </source>
</evidence>
<accession>A0AA39NTG9</accession>
<name>A0AA39NTG9_9AGAR</name>
<dbReference type="Proteomes" id="UP001175227">
    <property type="component" value="Unassembled WGS sequence"/>
</dbReference>
<protein>
    <recommendedName>
        <fullName evidence="3">ribonuclease H</fullName>
        <ecNumber evidence="3">3.1.26.4</ecNumber>
    </recommendedName>
</protein>
<evidence type="ECO:0000259" key="8">
    <source>
        <dbReference type="PROSITE" id="PS50879"/>
    </source>
</evidence>
<dbReference type="GO" id="GO:0003676">
    <property type="term" value="F:nucleic acid binding"/>
    <property type="evidence" value="ECO:0007669"/>
    <property type="project" value="InterPro"/>
</dbReference>
<dbReference type="Gene3D" id="3.30.420.10">
    <property type="entry name" value="Ribonuclease H-like superfamily/Ribonuclease H"/>
    <property type="match status" value="1"/>
</dbReference>
<dbReference type="PROSITE" id="PS50879">
    <property type="entry name" value="RNASE_H_1"/>
    <property type="match status" value="1"/>
</dbReference>
<dbReference type="GO" id="GO:0046872">
    <property type="term" value="F:metal ion binding"/>
    <property type="evidence" value="ECO:0007669"/>
    <property type="project" value="UniProtKB-KW"/>
</dbReference>
<dbReference type="SUPFAM" id="SSF53098">
    <property type="entry name" value="Ribonuclease H-like"/>
    <property type="match status" value="1"/>
</dbReference>
<evidence type="ECO:0000256" key="6">
    <source>
        <dbReference type="ARBA" id="ARBA00022759"/>
    </source>
</evidence>
<keyword evidence="7" id="KW-0378">Hydrolase</keyword>
<evidence type="ECO:0000256" key="2">
    <source>
        <dbReference type="ARBA" id="ARBA00005300"/>
    </source>
</evidence>
<dbReference type="Pfam" id="PF00075">
    <property type="entry name" value="RNase_H"/>
    <property type="match status" value="1"/>
</dbReference>
<dbReference type="InterPro" id="IPR050092">
    <property type="entry name" value="RNase_H"/>
</dbReference>
<keyword evidence="5" id="KW-0479">Metal-binding</keyword>
<reference evidence="9" key="1">
    <citation type="submission" date="2023-06" db="EMBL/GenBank/DDBJ databases">
        <authorList>
            <consortium name="Lawrence Berkeley National Laboratory"/>
            <person name="Ahrendt S."/>
            <person name="Sahu N."/>
            <person name="Indic B."/>
            <person name="Wong-Bajracharya J."/>
            <person name="Merenyi Z."/>
            <person name="Ke H.-M."/>
            <person name="Monk M."/>
            <person name="Kocsube S."/>
            <person name="Drula E."/>
            <person name="Lipzen A."/>
            <person name="Balint B."/>
            <person name="Henrissat B."/>
            <person name="Andreopoulos B."/>
            <person name="Martin F.M."/>
            <person name="Harder C.B."/>
            <person name="Rigling D."/>
            <person name="Ford K.L."/>
            <person name="Foster G.D."/>
            <person name="Pangilinan J."/>
            <person name="Papanicolaou A."/>
            <person name="Barry K."/>
            <person name="LaButti K."/>
            <person name="Viragh M."/>
            <person name="Koriabine M."/>
            <person name="Yan M."/>
            <person name="Riley R."/>
            <person name="Champramary S."/>
            <person name="Plett K.L."/>
            <person name="Tsai I.J."/>
            <person name="Slot J."/>
            <person name="Sipos G."/>
            <person name="Plett J."/>
            <person name="Nagy L.G."/>
            <person name="Grigoriev I.V."/>
        </authorList>
    </citation>
    <scope>NUCLEOTIDE SEQUENCE</scope>
    <source>
        <strain evidence="9">ICMP 16352</strain>
    </source>
</reference>
<evidence type="ECO:0000256" key="4">
    <source>
        <dbReference type="ARBA" id="ARBA00022722"/>
    </source>
</evidence>